<evidence type="ECO:0000313" key="2">
    <source>
        <dbReference type="Proteomes" id="UP001061070"/>
    </source>
</evidence>
<proteinExistence type="predicted"/>
<keyword evidence="2" id="KW-1185">Reference proteome</keyword>
<evidence type="ECO:0008006" key="3">
    <source>
        <dbReference type="Google" id="ProtNLM"/>
    </source>
</evidence>
<sequence length="352" mass="39543">MTDRQLEVRVLWDGIENSVLFLKKFEIDSHRYEACDTAVLTFVRSQASVSSSALWFESGATVTPWVSVEIRDLKVANPNWSTIFQGRVDHVRVLSMYSVIEMECRDALAQLIDLRVQDAWLNHTGSDLLSVLAEAGGLDARVSFPTDMPDHMLGQFWQIEHKRGSFLSQHRFQTAADLAFSVAREALCDLYADGKALVCQPMQTSNQAQSVIDANGIVFETDIARDLQLSSGVIVHLASWDSRQRNSTHLYYDGKTFSENAPVTEKTFHSFRVPGRRVEDLRRLARGKYERIAAHAVSARVSMPGLIGLGPRQFMRIASGQAEEILGVDQVVSRFSLEEGFVQHVVLRKRGE</sequence>
<accession>A0ABQ0Q8T1</accession>
<comment type="caution">
    <text evidence="1">The sequence shown here is derived from an EMBL/GenBank/DDBJ whole genome shotgun (WGS) entry which is preliminary data.</text>
</comment>
<gene>
    <name evidence="1" type="ORF">AA0228_0609</name>
</gene>
<dbReference type="EMBL" id="BAQW01000003">
    <property type="protein sequence ID" value="GBR09230.1"/>
    <property type="molecule type" value="Genomic_DNA"/>
</dbReference>
<dbReference type="RefSeq" id="WP_099183103.1">
    <property type="nucleotide sequence ID" value="NZ_BAQW01000003.1"/>
</dbReference>
<name>A0ABQ0Q8T1_9PROT</name>
<organism evidence="1 2">
    <name type="scientific">Gluconobacter frateurii NRIC 0228</name>
    <dbReference type="NCBI Taxonomy" id="1307946"/>
    <lineage>
        <taxon>Bacteria</taxon>
        <taxon>Pseudomonadati</taxon>
        <taxon>Pseudomonadota</taxon>
        <taxon>Alphaproteobacteria</taxon>
        <taxon>Acetobacterales</taxon>
        <taxon>Acetobacteraceae</taxon>
        <taxon>Gluconobacter</taxon>
    </lineage>
</organism>
<reference evidence="1" key="1">
    <citation type="submission" date="2013-04" db="EMBL/GenBank/DDBJ databases">
        <title>The genome sequencing project of 58 acetic acid bacteria.</title>
        <authorList>
            <person name="Okamoto-Kainuma A."/>
            <person name="Ishikawa M."/>
            <person name="Umino S."/>
            <person name="Koizumi Y."/>
            <person name="Shiwa Y."/>
            <person name="Yoshikawa H."/>
            <person name="Matsutani M."/>
            <person name="Matsushita K."/>
        </authorList>
    </citation>
    <scope>NUCLEOTIDE SEQUENCE</scope>
    <source>
        <strain evidence="1">NRIC 0228</strain>
    </source>
</reference>
<dbReference type="SUPFAM" id="SSF69279">
    <property type="entry name" value="Phage tail proteins"/>
    <property type="match status" value="1"/>
</dbReference>
<protein>
    <recommendedName>
        <fullName evidence="3">Phage protein D</fullName>
    </recommendedName>
</protein>
<dbReference type="Proteomes" id="UP001061070">
    <property type="component" value="Unassembled WGS sequence"/>
</dbReference>
<evidence type="ECO:0000313" key="1">
    <source>
        <dbReference type="EMBL" id="GBR09230.1"/>
    </source>
</evidence>